<dbReference type="AlphaFoldDB" id="A0A183SQV5"/>
<accession>A0A183SQV5</accession>
<dbReference type="Proteomes" id="UP000275846">
    <property type="component" value="Unassembled WGS sequence"/>
</dbReference>
<proteinExistence type="predicted"/>
<feature type="chain" id="PRO_5043141265" evidence="2">
    <location>
        <begin position="27"/>
        <end position="141"/>
    </location>
</feature>
<feature type="signal peptide" evidence="2">
    <location>
        <begin position="1"/>
        <end position="26"/>
    </location>
</feature>
<reference evidence="5" key="1">
    <citation type="submission" date="2016-06" db="UniProtKB">
        <authorList>
            <consortium name="WormBaseParasite"/>
        </authorList>
    </citation>
    <scope>IDENTIFICATION</scope>
</reference>
<protein>
    <submittedName>
        <fullName evidence="5">Secreted protein</fullName>
    </submittedName>
</protein>
<feature type="region of interest" description="Disordered" evidence="1">
    <location>
        <begin position="119"/>
        <end position="141"/>
    </location>
</feature>
<organism evidence="5">
    <name type="scientific">Schistocephalus solidus</name>
    <name type="common">Tapeworm</name>
    <dbReference type="NCBI Taxonomy" id="70667"/>
    <lineage>
        <taxon>Eukaryota</taxon>
        <taxon>Metazoa</taxon>
        <taxon>Spiralia</taxon>
        <taxon>Lophotrochozoa</taxon>
        <taxon>Platyhelminthes</taxon>
        <taxon>Cestoda</taxon>
        <taxon>Eucestoda</taxon>
        <taxon>Diphyllobothriidea</taxon>
        <taxon>Diphyllobothriidae</taxon>
        <taxon>Schistocephalus</taxon>
    </lineage>
</organism>
<evidence type="ECO:0000256" key="1">
    <source>
        <dbReference type="SAM" id="MobiDB-lite"/>
    </source>
</evidence>
<evidence type="ECO:0000313" key="4">
    <source>
        <dbReference type="Proteomes" id="UP000275846"/>
    </source>
</evidence>
<evidence type="ECO:0000313" key="5">
    <source>
        <dbReference type="WBParaSite" id="SSLN_0000681201-mRNA-1"/>
    </source>
</evidence>
<keyword evidence="4" id="KW-1185">Reference proteome</keyword>
<keyword evidence="2" id="KW-0732">Signal</keyword>
<sequence>MGDTVQALALYLFFALRAACVPRVRACRVRTPFARSAARVRARTHMAKADYRLQTVTFDAAKTPSDPARPCFWSEATHRASGGEGGLMGGGSVTSTDAHFGFEGRSPARFHSSHYPLPPFQLTSQHPSRDLDGYGGDLCGA</sequence>
<evidence type="ECO:0000313" key="3">
    <source>
        <dbReference type="EMBL" id="VDL92988.1"/>
    </source>
</evidence>
<evidence type="ECO:0000256" key="2">
    <source>
        <dbReference type="SAM" id="SignalP"/>
    </source>
</evidence>
<gene>
    <name evidence="3" type="ORF">SSLN_LOCUS6603</name>
</gene>
<reference evidence="3 4" key="2">
    <citation type="submission" date="2018-11" db="EMBL/GenBank/DDBJ databases">
        <authorList>
            <consortium name="Pathogen Informatics"/>
        </authorList>
    </citation>
    <scope>NUCLEOTIDE SEQUENCE [LARGE SCALE GENOMIC DNA]</scope>
    <source>
        <strain evidence="3 4">NST_G2</strain>
    </source>
</reference>
<dbReference type="EMBL" id="UYSU01033767">
    <property type="protein sequence ID" value="VDL92988.1"/>
    <property type="molecule type" value="Genomic_DNA"/>
</dbReference>
<name>A0A183SQV5_SCHSO</name>
<dbReference type="WBParaSite" id="SSLN_0000681201-mRNA-1">
    <property type="protein sequence ID" value="SSLN_0000681201-mRNA-1"/>
    <property type="gene ID" value="SSLN_0000681201"/>
</dbReference>